<keyword evidence="1" id="KW-0812">Transmembrane</keyword>
<dbReference type="AlphaFoldDB" id="A0A4D7C9C8"/>
<evidence type="ECO:0000256" key="1">
    <source>
        <dbReference type="SAM" id="Phobius"/>
    </source>
</evidence>
<protein>
    <recommendedName>
        <fullName evidence="4">Glycosyltransferase RgtA/B/C/D-like domain-containing protein</fullName>
    </recommendedName>
</protein>
<evidence type="ECO:0000313" key="3">
    <source>
        <dbReference type="Proteomes" id="UP000298714"/>
    </source>
</evidence>
<keyword evidence="1" id="KW-1133">Transmembrane helix</keyword>
<keyword evidence="1" id="KW-0472">Membrane</keyword>
<feature type="transmembrane region" description="Helical" evidence="1">
    <location>
        <begin position="29"/>
        <end position="47"/>
    </location>
</feature>
<dbReference type="Proteomes" id="UP000298714">
    <property type="component" value="Chromosome"/>
</dbReference>
<sequence length="183" mass="18879">MHWTRVADLGIAGLVLVFRPVLGQAHAEIWAAALYPLLLFLPFLALIARTARNLDGATAGVPAITVATALLSPAALIHFQPGNIDHHNLQLIALAMVVCGATGGRTGRDGLLAGAGVALGIAVGVDAAPVVMAVAAALLLLWARQPGRYARFLRAFGLSIVGLVAAAVLVFSPHPWSTQSCDS</sequence>
<name>A0A4D7C9C8_9SPHN</name>
<keyword evidence="3" id="KW-1185">Reference proteome</keyword>
<dbReference type="RefSeq" id="WP_222874325.1">
    <property type="nucleotide sequence ID" value="NZ_CP039704.1"/>
</dbReference>
<gene>
    <name evidence="2" type="ORF">E6W36_07790</name>
</gene>
<organism evidence="2 3">
    <name type="scientific">Hankyongella ginsenosidimutans</name>
    <dbReference type="NCBI Taxonomy" id="1763828"/>
    <lineage>
        <taxon>Bacteria</taxon>
        <taxon>Pseudomonadati</taxon>
        <taxon>Pseudomonadota</taxon>
        <taxon>Alphaproteobacteria</taxon>
        <taxon>Sphingomonadales</taxon>
        <taxon>Sphingomonadaceae</taxon>
        <taxon>Hankyongella</taxon>
    </lineage>
</organism>
<evidence type="ECO:0008006" key="4">
    <source>
        <dbReference type="Google" id="ProtNLM"/>
    </source>
</evidence>
<feature type="transmembrane region" description="Helical" evidence="1">
    <location>
        <begin position="155"/>
        <end position="176"/>
    </location>
</feature>
<feature type="transmembrane region" description="Helical" evidence="1">
    <location>
        <begin position="112"/>
        <end position="143"/>
    </location>
</feature>
<dbReference type="EMBL" id="CP039704">
    <property type="protein sequence ID" value="QCI79477.1"/>
    <property type="molecule type" value="Genomic_DNA"/>
</dbReference>
<accession>A0A4D7C9C8</accession>
<evidence type="ECO:0000313" key="2">
    <source>
        <dbReference type="EMBL" id="QCI79477.1"/>
    </source>
</evidence>
<proteinExistence type="predicted"/>
<dbReference type="KEGG" id="hgn:E6W36_07790"/>
<feature type="transmembrane region" description="Helical" evidence="1">
    <location>
        <begin position="59"/>
        <end position="77"/>
    </location>
</feature>
<reference evidence="3" key="1">
    <citation type="submission" date="2019-04" db="EMBL/GenBank/DDBJ databases">
        <title>Complete genome sequence of Sphingomonas sp. W1-2-3.</title>
        <authorList>
            <person name="Im W.T."/>
        </authorList>
    </citation>
    <scope>NUCLEOTIDE SEQUENCE [LARGE SCALE GENOMIC DNA]</scope>
    <source>
        <strain evidence="3">W1-2-3</strain>
    </source>
</reference>